<organism evidence="2 3">
    <name type="scientific">Jimgerdemannia flammicorona</name>
    <dbReference type="NCBI Taxonomy" id="994334"/>
    <lineage>
        <taxon>Eukaryota</taxon>
        <taxon>Fungi</taxon>
        <taxon>Fungi incertae sedis</taxon>
        <taxon>Mucoromycota</taxon>
        <taxon>Mucoromycotina</taxon>
        <taxon>Endogonomycetes</taxon>
        <taxon>Endogonales</taxon>
        <taxon>Endogonaceae</taxon>
        <taxon>Jimgerdemannia</taxon>
    </lineage>
</organism>
<dbReference type="InterPro" id="IPR007402">
    <property type="entry name" value="DUF455"/>
</dbReference>
<dbReference type="CDD" id="cd00657">
    <property type="entry name" value="Ferritin_like"/>
    <property type="match status" value="1"/>
</dbReference>
<gene>
    <name evidence="2" type="ORF">BC938DRAFT_478457</name>
</gene>
<accession>A0A433QMW7</accession>
<dbReference type="Pfam" id="PF04305">
    <property type="entry name" value="DUF455"/>
    <property type="match status" value="1"/>
</dbReference>
<feature type="region of interest" description="Disordered" evidence="1">
    <location>
        <begin position="316"/>
        <end position="352"/>
    </location>
</feature>
<dbReference type="PANTHER" id="PTHR42782:SF2">
    <property type="entry name" value="3-OXOACYL-[ACYL-CARRIER-PROTEIN] SYNTHASE-LIKE PROTEIN"/>
    <property type="match status" value="1"/>
</dbReference>
<dbReference type="SUPFAM" id="SSF47240">
    <property type="entry name" value="Ferritin-like"/>
    <property type="match status" value="1"/>
</dbReference>
<keyword evidence="3" id="KW-1185">Reference proteome</keyword>
<evidence type="ECO:0000256" key="1">
    <source>
        <dbReference type="SAM" id="MobiDB-lite"/>
    </source>
</evidence>
<protein>
    <recommendedName>
        <fullName evidence="4">Ferritin-like superfamily</fullName>
    </recommendedName>
</protein>
<dbReference type="Proteomes" id="UP000274822">
    <property type="component" value="Unassembled WGS sequence"/>
</dbReference>
<dbReference type="EMBL" id="RBNJ01003288">
    <property type="protein sequence ID" value="RUS31099.1"/>
    <property type="molecule type" value="Genomic_DNA"/>
</dbReference>
<dbReference type="AlphaFoldDB" id="A0A433QMW7"/>
<dbReference type="PANTHER" id="PTHR42782">
    <property type="entry name" value="SI:CH73-314G15.3"/>
    <property type="match status" value="1"/>
</dbReference>
<name>A0A433QMW7_9FUNG</name>
<sequence>MSETRETNLSLTEWAVRIMNTADANKKLTHHFADIWQTGQISTVGTAFPPDRPVRSDSLEVIAPGKAVKVGKGGTLQSRVAILHALANVEQWAIDTALDNMARFRAYVPNRCVHEDDPEPGAAAVERNDPGVAGGRATHAEEIEMPKAFFDDFVRMAAEEAKHFKWLNRRLEDLGSYYGFLPIHSGIWDSASETSHSALCRMAIVHMVHEARGLDVNPSTIGKFSASGDAQSTSMLELIHADEVSHVATGRRWFAWLCDRQLGIADPAAQEERFHALVRRHFRGGLKPPFNEEARREAGMEKGWYEPLAEVYVPKKERGDGEAGGVGMEKRRVPGKRRDGRRKGKGNEGEVL</sequence>
<dbReference type="InterPro" id="IPR009078">
    <property type="entry name" value="Ferritin-like_SF"/>
</dbReference>
<proteinExistence type="predicted"/>
<feature type="compositionally biased region" description="Basic residues" evidence="1">
    <location>
        <begin position="333"/>
        <end position="344"/>
    </location>
</feature>
<comment type="caution">
    <text evidence="2">The sequence shown here is derived from an EMBL/GenBank/DDBJ whole genome shotgun (WGS) entry which is preliminary data.</text>
</comment>
<evidence type="ECO:0000313" key="2">
    <source>
        <dbReference type="EMBL" id="RUS31099.1"/>
    </source>
</evidence>
<evidence type="ECO:0008006" key="4">
    <source>
        <dbReference type="Google" id="ProtNLM"/>
    </source>
</evidence>
<evidence type="ECO:0000313" key="3">
    <source>
        <dbReference type="Proteomes" id="UP000274822"/>
    </source>
</evidence>
<reference evidence="2 3" key="1">
    <citation type="journal article" date="2018" name="New Phytol.">
        <title>Phylogenomics of Endogonaceae and evolution of mycorrhizas within Mucoromycota.</title>
        <authorList>
            <person name="Chang Y."/>
            <person name="Desiro A."/>
            <person name="Na H."/>
            <person name="Sandor L."/>
            <person name="Lipzen A."/>
            <person name="Clum A."/>
            <person name="Barry K."/>
            <person name="Grigoriev I.V."/>
            <person name="Martin F.M."/>
            <person name="Stajich J.E."/>
            <person name="Smith M.E."/>
            <person name="Bonito G."/>
            <person name="Spatafora J.W."/>
        </authorList>
    </citation>
    <scope>NUCLEOTIDE SEQUENCE [LARGE SCALE GENOMIC DNA]</scope>
    <source>
        <strain evidence="2 3">AD002</strain>
    </source>
</reference>